<keyword evidence="3" id="KW-1185">Reference proteome</keyword>
<protein>
    <recommendedName>
        <fullName evidence="1">Alpha-ribazole phosphatase</fullName>
        <ecNumber evidence="1">3.1.3.73</ecNumber>
    </recommendedName>
</protein>
<evidence type="ECO:0000313" key="2">
    <source>
        <dbReference type="EMBL" id="SNR59965.1"/>
    </source>
</evidence>
<dbReference type="PANTHER" id="PTHR48100:SF59">
    <property type="entry name" value="ADENOSYLCOBALAMIN_ALPHA-RIBAZOLE PHOSPHATASE"/>
    <property type="match status" value="1"/>
</dbReference>
<dbReference type="InterPro" id="IPR050275">
    <property type="entry name" value="PGM_Phosphatase"/>
</dbReference>
<dbReference type="PANTHER" id="PTHR48100">
    <property type="entry name" value="BROAD-SPECIFICITY PHOSPHATASE YOR283W-RELATED"/>
    <property type="match status" value="1"/>
</dbReference>
<dbReference type="EC" id="3.1.3.73" evidence="1"/>
<evidence type="ECO:0000256" key="1">
    <source>
        <dbReference type="NCBIfam" id="TIGR03162"/>
    </source>
</evidence>
<reference evidence="3" key="1">
    <citation type="submission" date="2017-06" db="EMBL/GenBank/DDBJ databases">
        <authorList>
            <person name="Varghese N."/>
            <person name="Submissions S."/>
        </authorList>
    </citation>
    <scope>NUCLEOTIDE SEQUENCE [LARGE SCALE GENOMIC DNA]</scope>
    <source>
        <strain evidence="3">Ca-68</strain>
    </source>
</reference>
<dbReference type="Pfam" id="PF00300">
    <property type="entry name" value="His_Phos_1"/>
    <property type="match status" value="1"/>
</dbReference>
<evidence type="ECO:0000313" key="3">
    <source>
        <dbReference type="Proteomes" id="UP000198305"/>
    </source>
</evidence>
<dbReference type="RefSeq" id="WP_089374216.1">
    <property type="nucleotide sequence ID" value="NZ_FZOA01000001.1"/>
</dbReference>
<dbReference type="NCBIfam" id="TIGR03162">
    <property type="entry name" value="ribazole_cobC"/>
    <property type="match status" value="1"/>
</dbReference>
<accession>A0A238XLV9</accession>
<name>A0A238XLV9_9PROT</name>
<dbReference type="Proteomes" id="UP000198305">
    <property type="component" value="Unassembled WGS sequence"/>
</dbReference>
<dbReference type="SUPFAM" id="SSF53254">
    <property type="entry name" value="Phosphoglycerate mutase-like"/>
    <property type="match status" value="1"/>
</dbReference>
<dbReference type="GO" id="GO:0043755">
    <property type="term" value="F:alpha-ribazole phosphatase activity"/>
    <property type="evidence" value="ECO:0007669"/>
    <property type="project" value="UniProtKB-UniRule"/>
</dbReference>
<dbReference type="OrthoDB" id="5296884at2"/>
<dbReference type="GO" id="GO:0005737">
    <property type="term" value="C:cytoplasm"/>
    <property type="evidence" value="ECO:0007669"/>
    <property type="project" value="TreeGrafter"/>
</dbReference>
<sequence>MEIYLIRHTTPDVIPGTCYGQSDVDVAASFMDEFSALCPKLQHLKEPVIYSSPLQRCVKLAESVAAIFNPQQSVQLDTRLMELNFGAWEMQAWNDIPRGLVDVWAEDHVRHVPPNGESYLQLAERAQTFLADLRHTEQPVLVFTHAGVIRALTGHALGLPLVHTFKLQVDYASVSKIVIEEKLSSVGFVNR</sequence>
<dbReference type="AlphaFoldDB" id="A0A238XLV9"/>
<organism evidence="2 3">
    <name type="scientific">Methylobacillus rhizosphaerae</name>
    <dbReference type="NCBI Taxonomy" id="551994"/>
    <lineage>
        <taxon>Bacteria</taxon>
        <taxon>Pseudomonadati</taxon>
        <taxon>Pseudomonadota</taxon>
        <taxon>Betaproteobacteria</taxon>
        <taxon>Nitrosomonadales</taxon>
        <taxon>Methylophilaceae</taxon>
        <taxon>Methylobacillus</taxon>
    </lineage>
</organism>
<gene>
    <name evidence="2" type="ORF">SAMN05192560_0033</name>
</gene>
<dbReference type="GO" id="GO:0009236">
    <property type="term" value="P:cobalamin biosynthetic process"/>
    <property type="evidence" value="ECO:0007669"/>
    <property type="project" value="UniProtKB-UniRule"/>
</dbReference>
<dbReference type="InterPro" id="IPR013078">
    <property type="entry name" value="His_Pase_superF_clade-1"/>
</dbReference>
<dbReference type="SMART" id="SM00855">
    <property type="entry name" value="PGAM"/>
    <property type="match status" value="1"/>
</dbReference>
<dbReference type="InterPro" id="IPR017578">
    <property type="entry name" value="Ribazole_CobC"/>
</dbReference>
<dbReference type="EMBL" id="FZOA01000001">
    <property type="protein sequence ID" value="SNR59965.1"/>
    <property type="molecule type" value="Genomic_DNA"/>
</dbReference>
<dbReference type="InterPro" id="IPR029033">
    <property type="entry name" value="His_PPase_superfam"/>
</dbReference>
<dbReference type="Gene3D" id="3.40.50.1240">
    <property type="entry name" value="Phosphoglycerate mutase-like"/>
    <property type="match status" value="1"/>
</dbReference>
<proteinExistence type="predicted"/>
<dbReference type="CDD" id="cd07067">
    <property type="entry name" value="HP_PGM_like"/>
    <property type="match status" value="1"/>
</dbReference>